<dbReference type="EMBL" id="HE717023">
    <property type="protein sequence ID" value="CCG45873.1"/>
    <property type="molecule type" value="Genomic_DNA"/>
</dbReference>
<gene>
    <name evidence="1" type="ordered locus">HBHAL_3527</name>
</gene>
<proteinExistence type="predicted"/>
<name>I0JP03_HALH3</name>
<dbReference type="AlphaFoldDB" id="I0JP03"/>
<dbReference type="KEGG" id="hhd:HBHAL_3527"/>
<organism evidence="1 2">
    <name type="scientific">Halobacillus halophilus (strain ATCC 35676 / DSM 2266 / JCM 20832 / KCTC 3685 / LMG 17431 / NBRC 102448 / NCIMB 2269)</name>
    <name type="common">Sporosarcina halophila</name>
    <dbReference type="NCBI Taxonomy" id="866895"/>
    <lineage>
        <taxon>Bacteria</taxon>
        <taxon>Bacillati</taxon>
        <taxon>Bacillota</taxon>
        <taxon>Bacilli</taxon>
        <taxon>Bacillales</taxon>
        <taxon>Bacillaceae</taxon>
        <taxon>Halobacillus</taxon>
    </lineage>
</organism>
<dbReference type="Proteomes" id="UP000007397">
    <property type="component" value="Chromosome"/>
</dbReference>
<evidence type="ECO:0000313" key="1">
    <source>
        <dbReference type="EMBL" id="CCG45873.1"/>
    </source>
</evidence>
<accession>I0JP03</accession>
<dbReference type="HOGENOM" id="CLU_3099466_0_0_9"/>
<keyword evidence="2" id="KW-1185">Reference proteome</keyword>
<sequence>MFLSSMILQWSYIHLKIRTHWMFTNLALFFSVKKQKAVPNEQLFASYLFKS</sequence>
<protein>
    <submittedName>
        <fullName evidence="1">Uncharacterized protein</fullName>
    </submittedName>
</protein>
<reference evidence="1 2" key="1">
    <citation type="journal article" date="2013" name="Environ. Microbiol.">
        <title>Chloride and organic osmolytes: a hybrid strategy to cope with elevated salinities by the moderately halophilic, chloride-dependent bacterium Halobacillus halophilus.</title>
        <authorList>
            <person name="Saum S.H."/>
            <person name="Pfeiffer F."/>
            <person name="Palm P."/>
            <person name="Rampp M."/>
            <person name="Schuster S.C."/>
            <person name="Muller V."/>
            <person name="Oesterhelt D."/>
        </authorList>
    </citation>
    <scope>NUCLEOTIDE SEQUENCE [LARGE SCALE GENOMIC DNA]</scope>
    <source>
        <strain evidence="2">ATCC 35676 / DSM 2266 / JCM 20832 / KCTC 3685 / LMG 17431 / NBRC 102448 / NCIMB 2269</strain>
    </source>
</reference>
<evidence type="ECO:0000313" key="2">
    <source>
        <dbReference type="Proteomes" id="UP000007397"/>
    </source>
</evidence>